<evidence type="ECO:0000313" key="2">
    <source>
        <dbReference type="EMBL" id="MBM1714527.1"/>
    </source>
</evidence>
<gene>
    <name evidence="2" type="ORF">JQV55_13230</name>
</gene>
<sequence length="279" mass="29327">MLRIITAAVLILGGIVPAFAQDADAVRQSLLFEQLQRAQRIGKSACMVLSGADSQLHSDATIDNAVAFTGVMGSIIDGDPALALPPMTAGTHRTALVEIERFSRGLTLSAQQVAAGDMHAVPVGLILSRTGLVANRLHATLKDMRQSGKSITGPSANAIEILHQQNALLEEILKGFCHLRLSIGGSDAAAHITDNMASFMNMNAALIGGDSGLGLDKAPNIKIKITLGQINSKWVSFEGLLKAALAGEEMGLRDAQLASVIGETISQRLTKLIGMYQAL</sequence>
<dbReference type="RefSeq" id="WP_203242617.1">
    <property type="nucleotide sequence ID" value="NZ_JAFBRH010000003.1"/>
</dbReference>
<feature type="chain" id="PRO_5042283029" evidence="1">
    <location>
        <begin position="21"/>
        <end position="279"/>
    </location>
</feature>
<keyword evidence="3" id="KW-1185">Reference proteome</keyword>
<evidence type="ECO:0000256" key="1">
    <source>
        <dbReference type="SAM" id="SignalP"/>
    </source>
</evidence>
<dbReference type="EMBL" id="JAFBRM010000003">
    <property type="protein sequence ID" value="MBM1714527.1"/>
    <property type="molecule type" value="Genomic_DNA"/>
</dbReference>
<reference evidence="2 3" key="1">
    <citation type="submission" date="2021-01" db="EMBL/GenBank/DDBJ databases">
        <title>Diatom-associated Roseobacters Show Island Model of Population Structure.</title>
        <authorList>
            <person name="Qu L."/>
            <person name="Feng X."/>
            <person name="Chen Y."/>
            <person name="Li L."/>
            <person name="Wang X."/>
            <person name="Hu Z."/>
            <person name="Wang H."/>
            <person name="Luo H."/>
        </authorList>
    </citation>
    <scope>NUCLEOTIDE SEQUENCE [LARGE SCALE GENOMIC DNA]</scope>
    <source>
        <strain evidence="2 3">TR60-84</strain>
    </source>
</reference>
<feature type="signal peptide" evidence="1">
    <location>
        <begin position="1"/>
        <end position="20"/>
    </location>
</feature>
<name>A0AAE2W0W3_9RHOB</name>
<comment type="caution">
    <text evidence="2">The sequence shown here is derived from an EMBL/GenBank/DDBJ whole genome shotgun (WGS) entry which is preliminary data.</text>
</comment>
<accession>A0AAE2W0W3</accession>
<organism evidence="2 3">
    <name type="scientific">Sulfitobacter geojensis</name>
    <dbReference type="NCBI Taxonomy" id="1342299"/>
    <lineage>
        <taxon>Bacteria</taxon>
        <taxon>Pseudomonadati</taxon>
        <taxon>Pseudomonadota</taxon>
        <taxon>Alphaproteobacteria</taxon>
        <taxon>Rhodobacterales</taxon>
        <taxon>Roseobacteraceae</taxon>
        <taxon>Sulfitobacter</taxon>
    </lineage>
</organism>
<evidence type="ECO:0000313" key="3">
    <source>
        <dbReference type="Proteomes" id="UP000732193"/>
    </source>
</evidence>
<protein>
    <submittedName>
        <fullName evidence="2">Uncharacterized protein</fullName>
    </submittedName>
</protein>
<keyword evidence="1" id="KW-0732">Signal</keyword>
<proteinExistence type="predicted"/>
<dbReference type="Proteomes" id="UP000732193">
    <property type="component" value="Unassembled WGS sequence"/>
</dbReference>
<dbReference type="AlphaFoldDB" id="A0AAE2W0W3"/>